<dbReference type="GO" id="GO:0005524">
    <property type="term" value="F:ATP binding"/>
    <property type="evidence" value="ECO:0007669"/>
    <property type="project" value="UniProtKB-KW"/>
</dbReference>
<dbReference type="InterPro" id="IPR000432">
    <property type="entry name" value="DNA_mismatch_repair_MutS_C"/>
</dbReference>
<keyword evidence="5" id="KW-0067">ATP-binding</keyword>
<organism evidence="11 12">
    <name type="scientific">Trichuris muris</name>
    <name type="common">Mouse whipworm</name>
    <dbReference type="NCBI Taxonomy" id="70415"/>
    <lineage>
        <taxon>Eukaryota</taxon>
        <taxon>Metazoa</taxon>
        <taxon>Ecdysozoa</taxon>
        <taxon>Nematoda</taxon>
        <taxon>Enoplea</taxon>
        <taxon>Dorylaimia</taxon>
        <taxon>Trichinellida</taxon>
        <taxon>Trichuridae</taxon>
        <taxon>Trichuris</taxon>
    </lineage>
</organism>
<dbReference type="Pfam" id="PF00488">
    <property type="entry name" value="MutS_V"/>
    <property type="match status" value="1"/>
</dbReference>
<evidence type="ECO:0000256" key="3">
    <source>
        <dbReference type="ARBA" id="ARBA00022741"/>
    </source>
</evidence>
<dbReference type="InterPro" id="IPR045076">
    <property type="entry name" value="MutS"/>
</dbReference>
<keyword evidence="8" id="KW-0539">Nucleus</keyword>
<dbReference type="InterPro" id="IPR007860">
    <property type="entry name" value="DNA_mmatch_repair_MutS_con_dom"/>
</dbReference>
<dbReference type="AlphaFoldDB" id="A0A5S6QF41"/>
<evidence type="ECO:0000256" key="4">
    <source>
        <dbReference type="ARBA" id="ARBA00022763"/>
    </source>
</evidence>
<dbReference type="InterPro" id="IPR011184">
    <property type="entry name" value="DNA_mismatch_repair_Msh2"/>
</dbReference>
<dbReference type="SMART" id="SM00533">
    <property type="entry name" value="MUTSd"/>
    <property type="match status" value="1"/>
</dbReference>
<keyword evidence="11" id="KW-1185">Reference proteome</keyword>
<accession>A0A5S6QF41</accession>
<keyword evidence="3 9" id="KW-0547">Nucleotide-binding</keyword>
<keyword evidence="4 9" id="KW-0227">DNA damage</keyword>
<dbReference type="Gene3D" id="3.40.50.300">
    <property type="entry name" value="P-loop containing nucleotide triphosphate hydrolases"/>
    <property type="match status" value="1"/>
</dbReference>
<evidence type="ECO:0000259" key="10">
    <source>
        <dbReference type="PROSITE" id="PS00486"/>
    </source>
</evidence>
<reference evidence="12" key="1">
    <citation type="submission" date="2019-12" db="UniProtKB">
        <authorList>
            <consortium name="WormBaseParasite"/>
        </authorList>
    </citation>
    <scope>IDENTIFICATION</scope>
</reference>
<comment type="function">
    <text evidence="9">Component of the post-replicative DNA mismatch repair system (MMR).</text>
</comment>
<dbReference type="GO" id="GO:0006298">
    <property type="term" value="P:mismatch repair"/>
    <property type="evidence" value="ECO:0007669"/>
    <property type="project" value="InterPro"/>
</dbReference>
<dbReference type="WBParaSite" id="TMUE_1000005804.1">
    <property type="protein sequence ID" value="TMUE_1000005804.1"/>
    <property type="gene ID" value="WBGene00291996"/>
</dbReference>
<dbReference type="Pfam" id="PF01624">
    <property type="entry name" value="MutS_I"/>
    <property type="match status" value="1"/>
</dbReference>
<dbReference type="GO" id="GO:0032301">
    <property type="term" value="C:MutSalpha complex"/>
    <property type="evidence" value="ECO:0007669"/>
    <property type="project" value="TreeGrafter"/>
</dbReference>
<evidence type="ECO:0000313" key="12">
    <source>
        <dbReference type="WBParaSite" id="TMUE_1000005804.1"/>
    </source>
</evidence>
<keyword evidence="6 9" id="KW-0238">DNA-binding</keyword>
<dbReference type="PANTHER" id="PTHR11361">
    <property type="entry name" value="DNA MISMATCH REPAIR PROTEIN MUTS FAMILY MEMBER"/>
    <property type="match status" value="1"/>
</dbReference>
<dbReference type="GO" id="GO:0030983">
    <property type="term" value="F:mismatched DNA binding"/>
    <property type="evidence" value="ECO:0007669"/>
    <property type="project" value="InterPro"/>
</dbReference>
<evidence type="ECO:0000256" key="8">
    <source>
        <dbReference type="ARBA" id="ARBA00023242"/>
    </source>
</evidence>
<protein>
    <submittedName>
        <fullName evidence="12">DNA_MISMATCH_REPAIR_2 domain-containing protein</fullName>
    </submittedName>
</protein>
<dbReference type="PROSITE" id="PS00486">
    <property type="entry name" value="DNA_MISMATCH_REPAIR_2"/>
    <property type="match status" value="1"/>
</dbReference>
<evidence type="ECO:0000256" key="2">
    <source>
        <dbReference type="ARBA" id="ARBA00006271"/>
    </source>
</evidence>
<dbReference type="InterPro" id="IPR007695">
    <property type="entry name" value="DNA_mismatch_repair_MutS-lik_N"/>
</dbReference>
<dbReference type="Gene3D" id="3.30.420.110">
    <property type="entry name" value="MutS, connector domain"/>
    <property type="match status" value="1"/>
</dbReference>
<dbReference type="Pfam" id="PF05188">
    <property type="entry name" value="MutS_II"/>
    <property type="match status" value="1"/>
</dbReference>
<proteinExistence type="inferred from homology"/>
<dbReference type="STRING" id="70415.A0A5S6QF41"/>
<dbReference type="GO" id="GO:0140664">
    <property type="term" value="F:ATP-dependent DNA damage sensor activity"/>
    <property type="evidence" value="ECO:0007669"/>
    <property type="project" value="InterPro"/>
</dbReference>
<evidence type="ECO:0000256" key="6">
    <source>
        <dbReference type="ARBA" id="ARBA00023125"/>
    </source>
</evidence>
<dbReference type="InterPro" id="IPR016151">
    <property type="entry name" value="DNA_mismatch_repair_MutS_N"/>
</dbReference>
<dbReference type="InterPro" id="IPR036187">
    <property type="entry name" value="DNA_mismatch_repair_MutS_sf"/>
</dbReference>
<dbReference type="Pfam" id="PF05192">
    <property type="entry name" value="MutS_III"/>
    <property type="match status" value="1"/>
</dbReference>
<dbReference type="InterPro" id="IPR027417">
    <property type="entry name" value="P-loop_NTPase"/>
</dbReference>
<dbReference type="SUPFAM" id="SSF48334">
    <property type="entry name" value="DNA repair protein MutS, domain III"/>
    <property type="match status" value="1"/>
</dbReference>
<dbReference type="SUPFAM" id="SSF52540">
    <property type="entry name" value="P-loop containing nucleoside triphosphate hydrolases"/>
    <property type="match status" value="1"/>
</dbReference>
<evidence type="ECO:0000256" key="7">
    <source>
        <dbReference type="ARBA" id="ARBA00023204"/>
    </source>
</evidence>
<name>A0A5S6QF41_TRIMR</name>
<comment type="subcellular location">
    <subcellularLocation>
        <location evidence="1">Nucleus</location>
    </subcellularLocation>
</comment>
<evidence type="ECO:0000256" key="5">
    <source>
        <dbReference type="ARBA" id="ARBA00022840"/>
    </source>
</evidence>
<comment type="similarity">
    <text evidence="2 9">Belongs to the DNA mismatch repair MutS family.</text>
</comment>
<dbReference type="InterPro" id="IPR036678">
    <property type="entry name" value="MutS_con_dom_sf"/>
</dbReference>
<evidence type="ECO:0000256" key="9">
    <source>
        <dbReference type="RuleBase" id="RU003756"/>
    </source>
</evidence>
<dbReference type="InterPro" id="IPR007696">
    <property type="entry name" value="DNA_mismatch_repair_MutS_core"/>
</dbReference>
<keyword evidence="7 9" id="KW-0234">DNA repair</keyword>
<sequence>MEKKSYFALRNYTADKPPTTVCIFEKSEFYICVEQNALYISKEVLKSISFLKKVESEGDTVSYITLNKNQFEHVVKELLLVHQYRVELFRLSSQTQSWELCSKATPGNVSEFEDILGNYSEIQDVNRVVAFKVSVTAGSVNGIKVSLSCCELLTHSFRVCEFVDNEHLSNLQCALVQITPRECITAASSGWVSSTVNSLFRLITIPLTVLKQNQFDSADLCSSLDRLLKFKKGSACRCDALPEYNLQDAMQCVAAVIKYLKLMSDDCNMRQFSLESIDLGQFLRLDSSSFDSLNLWKLNTSGLKSTDTLYGVLNHCQTALGQRLLEQWLKMPLMNKNKIDERLHIVDHFVKDKKLRCLIHQNVLAGFPDVHKISKLFVRKRVGLAEIHKMYLAVMCIPDLLDALTKSEIDSVMAEYFVAPLKVLVVDFDKFVEMVHTTFDFKHLAATREYRVKPQFDETLTVLHEEMKHLEEKLQRSFDEMCQSLGLEKTKGAKMEWNKQYGYFFRVTIKAQQWIKNRRDIQILDTLKGGIKFRDSRTSRLSDKMTDVKRRYSELQKKTVDTMVDVAAGYMEPFKHFGNLIASLDVLVSFAVAAVNAPTPYVKPLILDKGAGEIDITDGRHPCLELQGDTSCIPNSLRLKKGDTEMIVVTGPNMGGKSTYLRQAAIIVVMAQIGSFVPASKATITLVDSVLTRIGASDNQYKGLSTFMSEMVEATNILEVATRDSLILIDELGRGTSTFDGLGLSWAIAEDIANRVHAFCLFASHFQELTMLADHIDVVKNFYVLATFVDEQLVLLYQVLPGVCDRSFGINVARMVKFPEQVLQDALKEEQRLESFRLDENGRKVLRIFQLWKEQLSTTGEQQGRVSDATVSLLPYVCQITKELEKRLSSATA</sequence>
<dbReference type="Proteomes" id="UP000046395">
    <property type="component" value="Unassembled WGS sequence"/>
</dbReference>
<dbReference type="Gene3D" id="1.10.1420.10">
    <property type="match status" value="2"/>
</dbReference>
<dbReference type="InterPro" id="IPR007861">
    <property type="entry name" value="DNA_mismatch_repair_MutS_clamp"/>
</dbReference>
<dbReference type="Gene3D" id="3.40.1170.10">
    <property type="entry name" value="DNA repair protein MutS, domain I"/>
    <property type="match status" value="1"/>
</dbReference>
<dbReference type="SMART" id="SM00534">
    <property type="entry name" value="MUTSac"/>
    <property type="match status" value="1"/>
</dbReference>
<feature type="domain" description="DNA mismatch repair proteins mutS family" evidence="10">
    <location>
        <begin position="725"/>
        <end position="741"/>
    </location>
</feature>
<dbReference type="PANTHER" id="PTHR11361:SF35">
    <property type="entry name" value="DNA MISMATCH REPAIR PROTEIN MSH2"/>
    <property type="match status" value="1"/>
</dbReference>
<dbReference type="GO" id="GO:0006312">
    <property type="term" value="P:mitotic recombination"/>
    <property type="evidence" value="ECO:0007669"/>
    <property type="project" value="TreeGrafter"/>
</dbReference>
<evidence type="ECO:0000313" key="11">
    <source>
        <dbReference type="Proteomes" id="UP000046395"/>
    </source>
</evidence>
<dbReference type="PIRSF" id="PIRSF005813">
    <property type="entry name" value="MSH2"/>
    <property type="match status" value="1"/>
</dbReference>
<dbReference type="Pfam" id="PF05190">
    <property type="entry name" value="MutS_IV"/>
    <property type="match status" value="1"/>
</dbReference>
<evidence type="ECO:0000256" key="1">
    <source>
        <dbReference type="ARBA" id="ARBA00004123"/>
    </source>
</evidence>